<dbReference type="GO" id="GO:0012507">
    <property type="term" value="C:ER to Golgi transport vesicle membrane"/>
    <property type="evidence" value="ECO:0007669"/>
    <property type="project" value="TreeGrafter"/>
</dbReference>
<dbReference type="EMBL" id="CP031036">
    <property type="protein sequence ID" value="QDZ20110.1"/>
    <property type="molecule type" value="Genomic_DNA"/>
</dbReference>
<dbReference type="PIRSF" id="PIRSF028865">
    <property type="entry name" value="Membrin-2"/>
    <property type="match status" value="1"/>
</dbReference>
<evidence type="ECO:0000256" key="5">
    <source>
        <dbReference type="ARBA" id="ARBA00022989"/>
    </source>
</evidence>
<accession>A0A5B8ML37</accession>
<evidence type="ECO:0000256" key="10">
    <source>
        <dbReference type="SAM" id="Phobius"/>
    </source>
</evidence>
<evidence type="ECO:0000256" key="8">
    <source>
        <dbReference type="ARBA" id="ARBA00060376"/>
    </source>
</evidence>
<dbReference type="PANTHER" id="PTHR21230:SF26">
    <property type="entry name" value="VESICLE TRANSPORT THROUGH INTERACTION WITH T-SNARES HOMOLOG 1A"/>
    <property type="match status" value="1"/>
</dbReference>
<keyword evidence="6 9" id="KW-0175">Coiled coil</keyword>
<dbReference type="FunFam" id="1.20.58.400:FF:000001">
    <property type="entry name" value="Vesicle transport through interaction with t-SNAREs homolog 1A"/>
    <property type="match status" value="1"/>
</dbReference>
<dbReference type="InterPro" id="IPR027027">
    <property type="entry name" value="GOSR2/Membrin/Bos1"/>
</dbReference>
<dbReference type="GO" id="GO:0031201">
    <property type="term" value="C:SNARE complex"/>
    <property type="evidence" value="ECO:0007669"/>
    <property type="project" value="TreeGrafter"/>
</dbReference>
<comment type="subcellular location">
    <subcellularLocation>
        <location evidence="8">Prevacuolar compartment membrane</location>
        <topology evidence="8">Single-pass type IV membrane protein</topology>
    </subcellularLocation>
</comment>
<protein>
    <submittedName>
        <fullName evidence="12">Vesicle transport v-SNARE protein</fullName>
    </submittedName>
</protein>
<evidence type="ECO:0000256" key="7">
    <source>
        <dbReference type="ARBA" id="ARBA00023136"/>
    </source>
</evidence>
<dbReference type="InterPro" id="IPR038407">
    <property type="entry name" value="v-SNARE_N_sf"/>
</dbReference>
<evidence type="ECO:0000313" key="13">
    <source>
        <dbReference type="Proteomes" id="UP000316726"/>
    </source>
</evidence>
<dbReference type="SUPFAM" id="SSF58038">
    <property type="entry name" value="SNARE fusion complex"/>
    <property type="match status" value="1"/>
</dbReference>
<dbReference type="InterPro" id="IPR007705">
    <property type="entry name" value="Vesicle_trsprt_v-SNARE_N"/>
</dbReference>
<keyword evidence="13" id="KW-1185">Reference proteome</keyword>
<dbReference type="GO" id="GO:0005794">
    <property type="term" value="C:Golgi apparatus"/>
    <property type="evidence" value="ECO:0007669"/>
    <property type="project" value="InterPro"/>
</dbReference>
<dbReference type="GO" id="GO:0006886">
    <property type="term" value="P:intracellular protein transport"/>
    <property type="evidence" value="ECO:0007669"/>
    <property type="project" value="InterPro"/>
</dbReference>
<keyword evidence="5 10" id="KW-1133">Transmembrane helix</keyword>
<evidence type="ECO:0000259" key="11">
    <source>
        <dbReference type="SMART" id="SM00397"/>
    </source>
</evidence>
<dbReference type="InterPro" id="IPR000727">
    <property type="entry name" value="T_SNARE_dom"/>
</dbReference>
<dbReference type="SUPFAM" id="SSF47661">
    <property type="entry name" value="t-snare proteins"/>
    <property type="match status" value="1"/>
</dbReference>
<feature type="coiled-coil region" evidence="9">
    <location>
        <begin position="38"/>
        <end position="94"/>
    </location>
</feature>
<name>A0A5B8ML37_9CHLO</name>
<feature type="transmembrane region" description="Helical" evidence="10">
    <location>
        <begin position="197"/>
        <end position="218"/>
    </location>
</feature>
<dbReference type="Gene3D" id="1.20.5.110">
    <property type="match status" value="1"/>
</dbReference>
<dbReference type="FunFam" id="1.20.5.110:FF:000002">
    <property type="entry name" value="Vesicle transport through interaction with t-SNAREsB"/>
    <property type="match status" value="1"/>
</dbReference>
<evidence type="ECO:0000256" key="9">
    <source>
        <dbReference type="SAM" id="Coils"/>
    </source>
</evidence>
<keyword evidence="4" id="KW-0653">Protein transport</keyword>
<comment type="similarity">
    <text evidence="1">Belongs to the VTI1 family.</text>
</comment>
<dbReference type="InterPro" id="IPR010989">
    <property type="entry name" value="SNARE"/>
</dbReference>
<gene>
    <name evidence="12" type="ORF">A3770_03p26280</name>
</gene>
<dbReference type="GO" id="GO:0031902">
    <property type="term" value="C:late endosome membrane"/>
    <property type="evidence" value="ECO:0007669"/>
    <property type="project" value="TreeGrafter"/>
</dbReference>
<keyword evidence="2" id="KW-0813">Transport</keyword>
<dbReference type="Gene3D" id="1.20.58.400">
    <property type="entry name" value="t-snare proteins"/>
    <property type="match status" value="1"/>
</dbReference>
<dbReference type="Pfam" id="PF05008">
    <property type="entry name" value="V-SNARE"/>
    <property type="match status" value="1"/>
</dbReference>
<dbReference type="OrthoDB" id="430637at2759"/>
<dbReference type="PANTHER" id="PTHR21230">
    <property type="entry name" value="VESICLE TRANSPORT V-SNARE PROTEIN VTI1-RELATED"/>
    <property type="match status" value="1"/>
</dbReference>
<dbReference type="SMART" id="SM00397">
    <property type="entry name" value="t_SNARE"/>
    <property type="match status" value="1"/>
</dbReference>
<keyword evidence="3 10" id="KW-0812">Transmembrane</keyword>
<feature type="domain" description="T-SNARE coiled-coil homology" evidence="11">
    <location>
        <begin position="121"/>
        <end position="188"/>
    </location>
</feature>
<dbReference type="GO" id="GO:0000149">
    <property type="term" value="F:SNARE binding"/>
    <property type="evidence" value="ECO:0007669"/>
    <property type="project" value="TreeGrafter"/>
</dbReference>
<dbReference type="Proteomes" id="UP000316726">
    <property type="component" value="Chromosome 3"/>
</dbReference>
<keyword evidence="7 10" id="KW-0472">Membrane</keyword>
<evidence type="ECO:0000256" key="6">
    <source>
        <dbReference type="ARBA" id="ARBA00023054"/>
    </source>
</evidence>
<dbReference type="GO" id="GO:0005789">
    <property type="term" value="C:endoplasmic reticulum membrane"/>
    <property type="evidence" value="ECO:0007669"/>
    <property type="project" value="TreeGrafter"/>
</dbReference>
<evidence type="ECO:0000256" key="1">
    <source>
        <dbReference type="ARBA" id="ARBA00006108"/>
    </source>
</evidence>
<dbReference type="STRING" id="1764295.A0A5B8ML37"/>
<reference evidence="12 13" key="1">
    <citation type="submission" date="2018-07" db="EMBL/GenBank/DDBJ databases">
        <title>The complete nuclear genome of the prasinophyte Chloropicon primus (CCMP1205).</title>
        <authorList>
            <person name="Pombert J.-F."/>
            <person name="Otis C."/>
            <person name="Turmel M."/>
            <person name="Lemieux C."/>
        </authorList>
    </citation>
    <scope>NUCLEOTIDE SEQUENCE [LARGE SCALE GENOMIC DNA]</scope>
    <source>
        <strain evidence="12 13">CCMP1205</strain>
    </source>
</reference>
<dbReference type="Pfam" id="PF12352">
    <property type="entry name" value="V-SNARE_C"/>
    <property type="match status" value="1"/>
</dbReference>
<organism evidence="12 13">
    <name type="scientific">Chloropicon primus</name>
    <dbReference type="NCBI Taxonomy" id="1764295"/>
    <lineage>
        <taxon>Eukaryota</taxon>
        <taxon>Viridiplantae</taxon>
        <taxon>Chlorophyta</taxon>
        <taxon>Chloropicophyceae</taxon>
        <taxon>Chloropicales</taxon>
        <taxon>Chloropicaceae</taxon>
        <taxon>Chloropicon</taxon>
    </lineage>
</organism>
<sequence>MSAIFDGYEREYCELSTQLGRKISQLGSLGGDMKQQKVRDINNDLSEAEALIRRMDLEARSLPPDKKSPLLSKLREYKADLSKLKSDAKKSSSTNADLSNRAELGLVGDNWSASSAAQRERLLATTDRINRTGDNIKQSKQTLLETEELGVSILQDLHRQRETITHARDTLHGVDDNITKSRKILSVMARRILQNKAIMFGIIMLLVGSIGLVIYFKFIKSDSS</sequence>
<dbReference type="GO" id="GO:0005484">
    <property type="term" value="F:SNAP receptor activity"/>
    <property type="evidence" value="ECO:0007669"/>
    <property type="project" value="InterPro"/>
</dbReference>
<proteinExistence type="inferred from homology"/>
<evidence type="ECO:0000256" key="2">
    <source>
        <dbReference type="ARBA" id="ARBA00022448"/>
    </source>
</evidence>
<evidence type="ECO:0000256" key="3">
    <source>
        <dbReference type="ARBA" id="ARBA00022692"/>
    </source>
</evidence>
<dbReference type="CDD" id="cd15862">
    <property type="entry name" value="SNARE_Vti1"/>
    <property type="match status" value="1"/>
</dbReference>
<dbReference type="AlphaFoldDB" id="A0A5B8ML37"/>
<evidence type="ECO:0000256" key="4">
    <source>
        <dbReference type="ARBA" id="ARBA00022927"/>
    </source>
</evidence>
<dbReference type="GO" id="GO:0006906">
    <property type="term" value="P:vesicle fusion"/>
    <property type="evidence" value="ECO:0007669"/>
    <property type="project" value="TreeGrafter"/>
</dbReference>
<evidence type="ECO:0000313" key="12">
    <source>
        <dbReference type="EMBL" id="QDZ20110.1"/>
    </source>
</evidence>